<evidence type="ECO:0000313" key="3">
    <source>
        <dbReference type="EMBL" id="AOO13580.1"/>
    </source>
</evidence>
<dbReference type="Proteomes" id="UP000224257">
    <property type="component" value="Segment"/>
</dbReference>
<accession>A0A1D7SI51</accession>
<evidence type="ECO:0000313" key="5">
    <source>
        <dbReference type="EMBL" id="AOO14012.1"/>
    </source>
</evidence>
<proteinExistence type="predicted"/>
<dbReference type="Proteomes" id="UP000226173">
    <property type="component" value="Segment"/>
</dbReference>
<sequence length="302" mass="34232">MRTYYLAKAGKWMNSMPEEFVNYYSVLDWISFSVATTNKTIFEDTYNITNPQNRFYVLNEMVASKGFRSFAEVRDNIKVIRTDLDGGEIIDNTAAGGVDTDEANVSSVSNSWEPTTFAFDPQLKFLTVTQPTQNPGEKVTLPFDQQRKDATVLAMKAVAKAVVEEEMDKRLAKLDLNNTLEQVTFEYQWEEAQAWTADNTADVPILTALSTARGLTVEQMVARVNTARVNHKARVTTLLQTMAQVKQAYKNCTTIKEMNIFYEDYFNIEMPQTQAVEMGRLVIDEETGKETRTKSLGFGFAF</sequence>
<name>A0A1D7SI51_9CAUD</name>
<organism evidence="2 10">
    <name type="scientific">Cyanophage S-RIM14</name>
    <dbReference type="NCBI Taxonomy" id="1278423"/>
    <lineage>
        <taxon>Viruses</taxon>
        <taxon>Duplodnaviria</taxon>
        <taxon>Heunggongvirae</taxon>
        <taxon>Uroviricota</taxon>
        <taxon>Caudoviricetes</taxon>
        <taxon>Pantevenvirales</taxon>
        <taxon>Kyanoviridae</taxon>
        <taxon>Ahtivirus</taxon>
        <taxon>Ahtivirus sagseatwo</taxon>
    </lineage>
</organism>
<reference evidence="8 9" key="1">
    <citation type="journal article" date="2016" name="Environ. Microbiol.">
        <title>Genomic diversification of marine cyanophages into stable ecotypes.</title>
        <authorList>
            <person name="Marston M.F."/>
            <person name="Martiny J.B."/>
        </authorList>
    </citation>
    <scope>NUCLEOTIDE SEQUENCE [LARGE SCALE GENOMIC DNA]</scope>
    <source>
        <strain evidence="1">LIS_02_1110</strain>
        <strain evidence="2">LIS_22_0610</strain>
        <strain evidence="3">Np_11_1211</strain>
        <strain evidence="4">Np_45_0711</strain>
        <strain evidence="5">RW_03_0110</strain>
        <strain evidence="6">Sn_18_0910</strain>
        <strain evidence="7">W1_23_0910</strain>
    </source>
</reference>
<evidence type="ECO:0000313" key="2">
    <source>
        <dbReference type="EMBL" id="AOO13364.1"/>
    </source>
</evidence>
<dbReference type="EMBL" id="KX349299">
    <property type="protein sequence ID" value="AOO13364.1"/>
    <property type="molecule type" value="Genomic_DNA"/>
</dbReference>
<evidence type="ECO:0000313" key="6">
    <source>
        <dbReference type="EMBL" id="AOO14448.1"/>
    </source>
</evidence>
<dbReference type="Proteomes" id="UP000225808">
    <property type="component" value="Segment"/>
</dbReference>
<evidence type="ECO:0000313" key="8">
    <source>
        <dbReference type="Proteomes" id="UP000223576"/>
    </source>
</evidence>
<evidence type="ECO:0000313" key="9">
    <source>
        <dbReference type="Proteomes" id="UP000224257"/>
    </source>
</evidence>
<evidence type="ECO:0000313" key="4">
    <source>
        <dbReference type="EMBL" id="AOO13796.1"/>
    </source>
</evidence>
<dbReference type="EMBL" id="KX349304">
    <property type="protein sequence ID" value="AOO14448.1"/>
    <property type="molecule type" value="Genomic_DNA"/>
</dbReference>
<dbReference type="EMBL" id="KX349300">
    <property type="protein sequence ID" value="AOO13580.1"/>
    <property type="molecule type" value="Genomic_DNA"/>
</dbReference>
<dbReference type="Proteomes" id="UP000223576">
    <property type="component" value="Segment"/>
</dbReference>
<protein>
    <submittedName>
        <fullName evidence="2">Uncharacterized protein</fullName>
    </submittedName>
</protein>
<dbReference type="EMBL" id="KX349298">
    <property type="protein sequence ID" value="AOO13148.1"/>
    <property type="molecule type" value="Genomic_DNA"/>
</dbReference>
<dbReference type="EMBL" id="KX349301">
    <property type="protein sequence ID" value="AOO13796.1"/>
    <property type="molecule type" value="Genomic_DNA"/>
</dbReference>
<dbReference type="Proteomes" id="UP000224953">
    <property type="component" value="Genome"/>
</dbReference>
<evidence type="ECO:0000313" key="1">
    <source>
        <dbReference type="EMBL" id="AOO13148.1"/>
    </source>
</evidence>
<evidence type="ECO:0000313" key="7">
    <source>
        <dbReference type="EMBL" id="AOO14880.1"/>
    </source>
</evidence>
<dbReference type="Proteomes" id="UP000223981">
    <property type="component" value="Segment"/>
</dbReference>
<gene>
    <name evidence="1" type="ORF">LIS021110_034</name>
    <name evidence="2" type="ORF">LIS110610_034</name>
    <name evidence="3" type="ORF">Np111211_034</name>
    <name evidence="4" type="ORF">Np450711_034</name>
    <name evidence="5" type="ORF">RW030110_034</name>
    <name evidence="6" type="ORF">Sn180910_034</name>
    <name evidence="7" type="ORF">W1230910_034</name>
</gene>
<dbReference type="Proteomes" id="UP000225271">
    <property type="component" value="Segment"/>
</dbReference>
<evidence type="ECO:0000313" key="10">
    <source>
        <dbReference type="Proteomes" id="UP000226173"/>
    </source>
</evidence>
<dbReference type="EMBL" id="KX349302">
    <property type="protein sequence ID" value="AOO14012.1"/>
    <property type="molecule type" value="Genomic_DNA"/>
</dbReference>
<dbReference type="EMBL" id="KX349306">
    <property type="protein sequence ID" value="AOO14880.1"/>
    <property type="molecule type" value="Genomic_DNA"/>
</dbReference>